<reference evidence="1 2" key="1">
    <citation type="journal article" date="2014" name="Int. J. Syst. Evol. Microbiol.">
        <title>Leptospira mayottensis sp. nov., a pathogenic species of the genus Leptospira isolated from humans.</title>
        <authorList>
            <person name="Bourhy P."/>
            <person name="Collet L."/>
            <person name="Brisse S."/>
            <person name="Picardeau M."/>
        </authorList>
    </citation>
    <scope>NUCLEOTIDE SEQUENCE [LARGE SCALE GENOMIC DNA]</scope>
    <source>
        <strain evidence="1 2">200901122</strain>
    </source>
</reference>
<protein>
    <submittedName>
        <fullName evidence="1">Uncharacterized protein</fullName>
    </submittedName>
</protein>
<accession>A0AA87MRS3</accession>
<evidence type="ECO:0000313" key="2">
    <source>
        <dbReference type="Proteomes" id="UP000001343"/>
    </source>
</evidence>
<comment type="caution">
    <text evidence="1">The sequence shown here is derived from an EMBL/GenBank/DDBJ whole genome shotgun (WGS) entry which is preliminary data.</text>
</comment>
<proteinExistence type="predicted"/>
<gene>
    <name evidence="1" type="ORF">LEP1GSC125_1439</name>
</gene>
<dbReference type="AlphaFoldDB" id="A0AA87MRS3"/>
<dbReference type="EMBL" id="AKWM02000030">
    <property type="protein sequence ID" value="EKS00647.1"/>
    <property type="molecule type" value="Genomic_DNA"/>
</dbReference>
<evidence type="ECO:0000313" key="1">
    <source>
        <dbReference type="EMBL" id="EKS00647.1"/>
    </source>
</evidence>
<organism evidence="1 2">
    <name type="scientific">Leptospira mayottensis 200901122</name>
    <dbReference type="NCBI Taxonomy" id="1193010"/>
    <lineage>
        <taxon>Bacteria</taxon>
        <taxon>Pseudomonadati</taxon>
        <taxon>Spirochaetota</taxon>
        <taxon>Spirochaetia</taxon>
        <taxon>Leptospirales</taxon>
        <taxon>Leptospiraceae</taxon>
        <taxon>Leptospira</taxon>
    </lineage>
</organism>
<sequence>MTQPDFEAILWFMDLKTKISFFSQNDLDSTEIINKNSA</sequence>
<dbReference type="Proteomes" id="UP000001343">
    <property type="component" value="Unassembled WGS sequence"/>
</dbReference>
<name>A0AA87MRS3_9LEPT</name>